<gene>
    <name evidence="2" type="ORF">SI8410_04006096</name>
</gene>
<feature type="region of interest" description="Disordered" evidence="1">
    <location>
        <begin position="562"/>
        <end position="593"/>
    </location>
</feature>
<evidence type="ECO:0000313" key="3">
    <source>
        <dbReference type="Proteomes" id="UP000663760"/>
    </source>
</evidence>
<feature type="region of interest" description="Disordered" evidence="1">
    <location>
        <begin position="1"/>
        <end position="22"/>
    </location>
</feature>
<evidence type="ECO:0000256" key="1">
    <source>
        <dbReference type="SAM" id="MobiDB-lite"/>
    </source>
</evidence>
<feature type="region of interest" description="Disordered" evidence="1">
    <location>
        <begin position="135"/>
        <end position="163"/>
    </location>
</feature>
<dbReference type="AlphaFoldDB" id="A0A7I8KEM3"/>
<evidence type="ECO:0000313" key="2">
    <source>
        <dbReference type="EMBL" id="CAA7395435.1"/>
    </source>
</evidence>
<protein>
    <submittedName>
        <fullName evidence="2">Uncharacterized protein</fullName>
    </submittedName>
</protein>
<reference evidence="2" key="1">
    <citation type="submission" date="2020-02" db="EMBL/GenBank/DDBJ databases">
        <authorList>
            <person name="Scholz U."/>
            <person name="Mascher M."/>
            <person name="Fiebig A."/>
        </authorList>
    </citation>
    <scope>NUCLEOTIDE SEQUENCE</scope>
</reference>
<name>A0A7I8KEM3_SPIIN</name>
<organism evidence="2 3">
    <name type="scientific">Spirodela intermedia</name>
    <name type="common">Intermediate duckweed</name>
    <dbReference type="NCBI Taxonomy" id="51605"/>
    <lineage>
        <taxon>Eukaryota</taxon>
        <taxon>Viridiplantae</taxon>
        <taxon>Streptophyta</taxon>
        <taxon>Embryophyta</taxon>
        <taxon>Tracheophyta</taxon>
        <taxon>Spermatophyta</taxon>
        <taxon>Magnoliopsida</taxon>
        <taxon>Liliopsida</taxon>
        <taxon>Araceae</taxon>
        <taxon>Lemnoideae</taxon>
        <taxon>Spirodela</taxon>
    </lineage>
</organism>
<dbReference type="Proteomes" id="UP000663760">
    <property type="component" value="Chromosome 4"/>
</dbReference>
<dbReference type="OrthoDB" id="1939758at2759"/>
<sequence>MVGGTTESDGDDGRETPSWRSSWTLSRGSLRDTICVETSESILEDAGVVDGDGAVCVSGGQLLTRPVGRESDPCEITVCFRERHEIHRVYVRSTARVFEIYYGLEEQDGDNEYLCTVRCGPTEKEVLLPRFDGEEEHLKDSNASIEAPGKTTKGENNTSSEEDGWVEVKVPESPLLGTGSDPFSDNKDGTVKANGQIYFEATAEISDASPCMSLKIRLLSLQAKEWIHIEEVYIYADPVESTDSRPPLSKGEDMAGNSLLAMLVPGILQLSKPGSSRVHDTAASFSSAVQKHGNNGTKGIEEMKPETAKSGLQKICSTLEGQEHKPTLVPIESSEIITRLTTENSGLRHVPGSSPEKDNGISCLEKKLDEIVSRMGRMEDYLSRFEENILKPLSCIDTRLQQVERQLDALSSRGGSSRPLDCSRISAPEFQIDECDSDGGFGLPDLSNEDATVSSLNPTKEGETVNTPEVVKEYVTVDDQHVGEKLPNGNPVLAAAGGEGFPSASICPGLLIKAPDFPNEEDEHVSSSDISGSAVIAFTKVRAPFSIDDALTSALEAFMLSGSTNSPKNKIDSDLTSQASDEADHNPSLDGNFSTGIGGQIKDTIVNETNGVHSVDLVSAQRGKGQEASHLQQWSRGISGGLVSEEDVSNDQFLADDVERESGNGWGDDVRNREDALAEFPCPTRGWKKWDGSGSSDSTIDANETENLSNMDLSGENSMDLANQLHTLHNQFNVHEDDYELGIERLKGAGVCDDPNSVSGDRPMEHTQDQSKEVTQQILNAFLGSVFKVDSQQVSHTSQEESILDVKFVRHEESEGSFHFDALVMDMADPGVPADDSMCLNGVGTAKQYDSGSAEITDLGASPTGECLLIDLEVAVNDDSPAMEGSHNQQPLSSLI</sequence>
<proteinExistence type="predicted"/>
<dbReference type="PANTHER" id="PTHR37261:SF1">
    <property type="entry name" value="40S RIBOSOMAL PROTEIN S27"/>
    <property type="match status" value="1"/>
</dbReference>
<feature type="compositionally biased region" description="Polar residues" evidence="1">
    <location>
        <begin position="562"/>
        <end position="580"/>
    </location>
</feature>
<dbReference type="EMBL" id="LR746267">
    <property type="protein sequence ID" value="CAA7395435.1"/>
    <property type="molecule type" value="Genomic_DNA"/>
</dbReference>
<keyword evidence="3" id="KW-1185">Reference proteome</keyword>
<accession>A0A7I8KEM3</accession>
<dbReference type="PANTHER" id="PTHR37261">
    <property type="entry name" value="40S RIBOSOMAL PROTEIN S27"/>
    <property type="match status" value="1"/>
</dbReference>